<dbReference type="Pfam" id="PF14599">
    <property type="entry name" value="zinc_ribbon_6"/>
    <property type="match status" value="1"/>
</dbReference>
<evidence type="ECO:0000256" key="4">
    <source>
        <dbReference type="ARBA" id="ARBA00007651"/>
    </source>
</evidence>
<dbReference type="SMART" id="SM00184">
    <property type="entry name" value="RING"/>
    <property type="match status" value="1"/>
</dbReference>
<evidence type="ECO:0000256" key="5">
    <source>
        <dbReference type="ARBA" id="ARBA00022475"/>
    </source>
</evidence>
<keyword evidence="6 15" id="KW-0812">Transmembrane</keyword>
<dbReference type="SUPFAM" id="SSF57850">
    <property type="entry name" value="RING/U-box"/>
    <property type="match status" value="1"/>
</dbReference>
<dbReference type="FunFam" id="2.20.28.10:FF:000009">
    <property type="entry name" value="RING finger and CHY zinc finger domain-containing protein 1"/>
    <property type="match status" value="1"/>
</dbReference>
<dbReference type="InterPro" id="IPR017921">
    <property type="entry name" value="Znf_CTCHY"/>
</dbReference>
<dbReference type="GO" id="GO:0005634">
    <property type="term" value="C:nucleus"/>
    <property type="evidence" value="ECO:0007669"/>
    <property type="project" value="UniProtKB-SubCell"/>
</dbReference>
<dbReference type="GO" id="GO:0005886">
    <property type="term" value="C:plasma membrane"/>
    <property type="evidence" value="ECO:0007669"/>
    <property type="project" value="UniProtKB-SubCell"/>
</dbReference>
<dbReference type="InterPro" id="IPR008913">
    <property type="entry name" value="Znf_CHY"/>
</dbReference>
<evidence type="ECO:0000256" key="1">
    <source>
        <dbReference type="ARBA" id="ARBA00004123"/>
    </source>
</evidence>
<comment type="subunit">
    <text evidence="15">Homodimer and heterodimers.</text>
</comment>
<proteinExistence type="inferred from homology"/>
<dbReference type="PROSITE" id="PS51266">
    <property type="entry name" value="ZF_CHY"/>
    <property type="match status" value="1"/>
</dbReference>
<evidence type="ECO:0000259" key="18">
    <source>
        <dbReference type="PROSITE" id="PS51270"/>
    </source>
</evidence>
<dbReference type="Gene3D" id="2.20.28.10">
    <property type="match status" value="1"/>
</dbReference>
<dbReference type="Proteomes" id="UP000326396">
    <property type="component" value="Linkage Group LG5"/>
</dbReference>
<evidence type="ECO:0000256" key="11">
    <source>
        <dbReference type="ARBA" id="ARBA00022989"/>
    </source>
</evidence>
<dbReference type="Pfam" id="PF05495">
    <property type="entry name" value="zf-CHY"/>
    <property type="match status" value="1"/>
</dbReference>
<keyword evidence="8 14" id="KW-0863">Zinc-finger</keyword>
<dbReference type="PANTHER" id="PTHR21319:SF20">
    <property type="entry name" value="E3 UBIQUITIN-PROTEIN LIGASE MIEL1"/>
    <property type="match status" value="1"/>
</dbReference>
<evidence type="ECO:0000313" key="19">
    <source>
        <dbReference type="EMBL" id="KAD3641771.1"/>
    </source>
</evidence>
<dbReference type="GO" id="GO:0016567">
    <property type="term" value="P:protein ubiquitination"/>
    <property type="evidence" value="ECO:0007669"/>
    <property type="project" value="TreeGrafter"/>
</dbReference>
<feature type="transmembrane region" description="Helical" evidence="15">
    <location>
        <begin position="255"/>
        <end position="274"/>
    </location>
</feature>
<dbReference type="Pfam" id="PF13923">
    <property type="entry name" value="zf-C3HC4_2"/>
    <property type="match status" value="1"/>
</dbReference>
<feature type="domain" description="CTCHY-type" evidence="18">
    <location>
        <begin position="63"/>
        <end position="127"/>
    </location>
</feature>
<comment type="subcellular location">
    <subcellularLocation>
        <location evidence="2 15">Cell membrane</location>
        <topology evidence="2 15">Multi-pass membrane protein</topology>
    </subcellularLocation>
    <subcellularLocation>
        <location evidence="1">Nucleus</location>
    </subcellularLocation>
</comment>
<evidence type="ECO:0000259" key="16">
    <source>
        <dbReference type="PROSITE" id="PS50089"/>
    </source>
</evidence>
<dbReference type="OrthoDB" id="411372at2759"/>
<keyword evidence="7" id="KW-0479">Metal-binding</keyword>
<feature type="transmembrane region" description="Helical" evidence="15">
    <location>
        <begin position="305"/>
        <end position="329"/>
    </location>
</feature>
<comment type="pathway">
    <text evidence="3">Protein modification; protein ubiquitination.</text>
</comment>
<dbReference type="InterPro" id="IPR006702">
    <property type="entry name" value="CASP_dom"/>
</dbReference>
<dbReference type="InterPro" id="IPR037274">
    <property type="entry name" value="Znf_CHY_sf"/>
</dbReference>
<feature type="transmembrane region" description="Helical" evidence="15">
    <location>
        <begin position="389"/>
        <end position="415"/>
    </location>
</feature>
<dbReference type="InterPro" id="IPR001841">
    <property type="entry name" value="Znf_RING"/>
</dbReference>
<comment type="similarity">
    <text evidence="4 15">Belongs to the Casparian strip membrane proteins (CASP) family.</text>
</comment>
<dbReference type="InterPro" id="IPR037275">
    <property type="entry name" value="Znf_CTCHY_sf"/>
</dbReference>
<reference evidence="19 20" key="1">
    <citation type="submission" date="2019-05" db="EMBL/GenBank/DDBJ databases">
        <title>Mikania micrantha, genome provides insights into the molecular mechanism of rapid growth.</title>
        <authorList>
            <person name="Liu B."/>
        </authorList>
    </citation>
    <scope>NUCLEOTIDE SEQUENCE [LARGE SCALE GENOMIC DNA]</scope>
    <source>
        <strain evidence="19">NLD-2019</strain>
        <tissue evidence="19">Leaf</tissue>
    </source>
</reference>
<dbReference type="PANTHER" id="PTHR21319">
    <property type="entry name" value="RING FINGER AND CHY ZINC FINGER DOMAIN-CONTAINING PROTEIN 1"/>
    <property type="match status" value="1"/>
</dbReference>
<evidence type="ECO:0000256" key="6">
    <source>
        <dbReference type="ARBA" id="ARBA00022692"/>
    </source>
</evidence>
<dbReference type="GO" id="GO:0006511">
    <property type="term" value="P:ubiquitin-dependent protein catabolic process"/>
    <property type="evidence" value="ECO:0007669"/>
    <property type="project" value="TreeGrafter"/>
</dbReference>
<keyword evidence="12 15" id="KW-0472">Membrane</keyword>
<evidence type="ECO:0000256" key="12">
    <source>
        <dbReference type="ARBA" id="ARBA00023136"/>
    </source>
</evidence>
<dbReference type="NCBIfam" id="TIGR01569">
    <property type="entry name" value="A_tha_TIGR01569"/>
    <property type="match status" value="1"/>
</dbReference>
<dbReference type="GO" id="GO:0061630">
    <property type="term" value="F:ubiquitin protein ligase activity"/>
    <property type="evidence" value="ECO:0007669"/>
    <property type="project" value="TreeGrafter"/>
</dbReference>
<gene>
    <name evidence="19" type="ORF">E3N88_30995</name>
</gene>
<organism evidence="19 20">
    <name type="scientific">Mikania micrantha</name>
    <name type="common">bitter vine</name>
    <dbReference type="NCBI Taxonomy" id="192012"/>
    <lineage>
        <taxon>Eukaryota</taxon>
        <taxon>Viridiplantae</taxon>
        <taxon>Streptophyta</taxon>
        <taxon>Embryophyta</taxon>
        <taxon>Tracheophyta</taxon>
        <taxon>Spermatophyta</taxon>
        <taxon>Magnoliopsida</taxon>
        <taxon>eudicotyledons</taxon>
        <taxon>Gunneridae</taxon>
        <taxon>Pentapetalae</taxon>
        <taxon>asterids</taxon>
        <taxon>campanulids</taxon>
        <taxon>Asterales</taxon>
        <taxon>Asteraceae</taxon>
        <taxon>Asteroideae</taxon>
        <taxon>Heliantheae alliance</taxon>
        <taxon>Eupatorieae</taxon>
        <taxon>Mikania</taxon>
    </lineage>
</organism>
<protein>
    <recommendedName>
        <fullName evidence="15">CASP-like protein</fullName>
    </recommendedName>
</protein>
<evidence type="ECO:0000256" key="14">
    <source>
        <dbReference type="PROSITE-ProRule" id="PRU00601"/>
    </source>
</evidence>
<evidence type="ECO:0000256" key="8">
    <source>
        <dbReference type="ARBA" id="ARBA00022771"/>
    </source>
</evidence>
<keyword evidence="11 15" id="KW-1133">Transmembrane helix</keyword>
<dbReference type="InterPro" id="IPR013083">
    <property type="entry name" value="Znf_RING/FYVE/PHD"/>
</dbReference>
<dbReference type="SUPFAM" id="SSF161245">
    <property type="entry name" value="Zinc hairpin stack"/>
    <property type="match status" value="1"/>
</dbReference>
<keyword evidence="10" id="KW-0862">Zinc</keyword>
<dbReference type="Pfam" id="PF04535">
    <property type="entry name" value="CASP_dom"/>
    <property type="match status" value="1"/>
</dbReference>
<dbReference type="InterPro" id="IPR039512">
    <property type="entry name" value="RCHY1_zinc-ribbon"/>
</dbReference>
<dbReference type="InterPro" id="IPR006459">
    <property type="entry name" value="CASP/CASPL"/>
</dbReference>
<feature type="domain" description="CHY-type" evidence="17">
    <location>
        <begin position="1"/>
        <end position="61"/>
    </location>
</feature>
<evidence type="ECO:0000256" key="2">
    <source>
        <dbReference type="ARBA" id="ARBA00004651"/>
    </source>
</evidence>
<feature type="domain" description="RING-type" evidence="16">
    <location>
        <begin position="128"/>
        <end position="171"/>
    </location>
</feature>
<evidence type="ECO:0000256" key="10">
    <source>
        <dbReference type="ARBA" id="ARBA00022833"/>
    </source>
</evidence>
<dbReference type="AlphaFoldDB" id="A0A5N6MN54"/>
<feature type="transmembrane region" description="Helical" evidence="15">
    <location>
        <begin position="341"/>
        <end position="369"/>
    </location>
</feature>
<name>A0A5N6MN54_9ASTR</name>
<keyword evidence="13" id="KW-0539">Nucleus</keyword>
<evidence type="ECO:0000256" key="3">
    <source>
        <dbReference type="ARBA" id="ARBA00004906"/>
    </source>
</evidence>
<evidence type="ECO:0000256" key="9">
    <source>
        <dbReference type="ARBA" id="ARBA00022786"/>
    </source>
</evidence>
<dbReference type="EMBL" id="SZYD01000015">
    <property type="protein sequence ID" value="KAD3641771.1"/>
    <property type="molecule type" value="Genomic_DNA"/>
</dbReference>
<dbReference type="Gene3D" id="3.30.40.10">
    <property type="entry name" value="Zinc/RING finger domain, C3HC4 (zinc finger)"/>
    <property type="match status" value="1"/>
</dbReference>
<evidence type="ECO:0000256" key="13">
    <source>
        <dbReference type="ARBA" id="ARBA00023242"/>
    </source>
</evidence>
<evidence type="ECO:0000313" key="20">
    <source>
        <dbReference type="Proteomes" id="UP000326396"/>
    </source>
</evidence>
<evidence type="ECO:0000256" key="15">
    <source>
        <dbReference type="RuleBase" id="RU361233"/>
    </source>
</evidence>
<keyword evidence="9" id="KW-0833">Ubl conjugation pathway</keyword>
<keyword evidence="20" id="KW-1185">Reference proteome</keyword>
<accession>A0A5N6MN54</accession>
<dbReference type="PROSITE" id="PS50089">
    <property type="entry name" value="ZF_RING_2"/>
    <property type="match status" value="1"/>
</dbReference>
<dbReference type="PROSITE" id="PS51270">
    <property type="entry name" value="ZF_CTCHY"/>
    <property type="match status" value="1"/>
</dbReference>
<keyword evidence="5 15" id="KW-1003">Cell membrane</keyword>
<sequence length="418" mass="46801">MIRAPCCNEIFGCRHCHNEATNMLNSPSDRHDIVRFDVKQVICSVCDTEQPVAHVCTNCGVNMGEYYCEICKFFDDDTDKGQFHCDDCGICRVGGRENFFHCKKCGSCYSIKLRNNHSCVENSMHHHCPICYEYLFDSLKDTTVMKCGHTMHSECCHEMINRKKFSCPICSKSVMDMSRIWERLDEEIEATIMPEDYRQKKVWILCNDCNDTSEVIFHIMGQKCRHCSSYNTRTIAPPVLPEAEMSGRRWWRTDLTVRFAALVLTLTAAVVLGVNKQTTNVTVTIVPSLPPVSLPVTAKWLHMSAFVYFVIANGVACSYTAVSLILTLATKGGIKKVSVMVTIVDIVVVALLFSAIGASGAVGLVGYQGNSHVQWQKVCNVFDKFCHQVAASMVLSFIGSMAYLLLVVLAVLNAYKKL</sequence>
<dbReference type="GO" id="GO:0008270">
    <property type="term" value="F:zinc ion binding"/>
    <property type="evidence" value="ECO:0007669"/>
    <property type="project" value="UniProtKB-KW"/>
</dbReference>
<evidence type="ECO:0000256" key="7">
    <source>
        <dbReference type="ARBA" id="ARBA00022723"/>
    </source>
</evidence>
<dbReference type="SUPFAM" id="SSF161219">
    <property type="entry name" value="CHY zinc finger-like"/>
    <property type="match status" value="1"/>
</dbReference>
<evidence type="ECO:0000259" key="17">
    <source>
        <dbReference type="PROSITE" id="PS51266"/>
    </source>
</evidence>
<comment type="caution">
    <text evidence="19">The sequence shown here is derived from an EMBL/GenBank/DDBJ whole genome shotgun (WGS) entry which is preliminary data.</text>
</comment>